<dbReference type="Proteomes" id="UP000626109">
    <property type="component" value="Unassembled WGS sequence"/>
</dbReference>
<dbReference type="InterPro" id="IPR036195">
    <property type="entry name" value="AbfB_ABD_sf"/>
</dbReference>
<dbReference type="GO" id="GO:0046556">
    <property type="term" value="F:alpha-L-arabinofuranosidase activity"/>
    <property type="evidence" value="ECO:0007669"/>
    <property type="project" value="InterPro"/>
</dbReference>
<evidence type="ECO:0000313" key="5">
    <source>
        <dbReference type="Proteomes" id="UP000626109"/>
    </source>
</evidence>
<sequence length="481" mass="51864">MSAMAIVTLLAFVEFVSVANGLDSSARNCSQISPESGLSHSSSLLQSKRVPSQPADLLLELDESTDKSVIPAGHNSTCFQLFSRSTDLRLSIRDEDLPWPASGGFSGKYPGWAAAFRIVPAVLSTEFRIPKKQIVSLESCRHPGRFLRFNGDNIVVEELKVPADAVWLLSNGSNGSCLQLNPASKPDFALSLSEPDGAMGRATLAEVKEGTCLDMIPAPSHPRVSDTQCSSASNAIRVASMADGEPCKLIPRTACAGETWQCGEHTVCKTESFSRSLRDGTCLMYGFGVADDWNFEVGIAKMGCEVHAFDPSIETPPTNDADKLKNLHFHRWGLSGRAAEGGAASVVAGAGGNGIKLTVTQPMLPLAELMTRLGHEQRRLSLLKMDCEGCEWASLSAVPSDIWARIDQISFETHYGKELLVDSSEAVANVAAVADALKASGLAEWRSDVREGWPHHRVLYDELAEEMPAGLCCRLVGYLRQ</sequence>
<evidence type="ECO:0000256" key="1">
    <source>
        <dbReference type="SAM" id="SignalP"/>
    </source>
</evidence>
<dbReference type="EMBL" id="CAJNNW010031136">
    <property type="protein sequence ID" value="CAE8706151.1"/>
    <property type="molecule type" value="Genomic_DNA"/>
</dbReference>
<evidence type="ECO:0000313" key="3">
    <source>
        <dbReference type="EMBL" id="CAE8629461.1"/>
    </source>
</evidence>
<gene>
    <name evidence="3" type="ORF">PGLA1383_LOCUS45938</name>
    <name evidence="4" type="ORF">PGLA2088_LOCUS34041</name>
</gene>
<feature type="domain" description="Methyltransferase" evidence="2">
    <location>
        <begin position="256"/>
        <end position="415"/>
    </location>
</feature>
<dbReference type="PANTHER" id="PTHR32026:SF10">
    <property type="entry name" value="METHYLTRANSFERASE-LIKE PROTEIN 24-RELATED"/>
    <property type="match status" value="1"/>
</dbReference>
<evidence type="ECO:0000313" key="4">
    <source>
        <dbReference type="EMBL" id="CAE8706151.1"/>
    </source>
</evidence>
<comment type="caution">
    <text evidence="4">The sequence shown here is derived from an EMBL/GenBank/DDBJ whole genome shotgun (WGS) entry which is preliminary data.</text>
</comment>
<accession>A0A813KG33</accession>
<keyword evidence="6" id="KW-1185">Reference proteome</keyword>
<dbReference type="OrthoDB" id="6147128at2759"/>
<feature type="chain" id="PRO_5035596521" description="Methyltransferase domain-containing protein" evidence="1">
    <location>
        <begin position="22"/>
        <end position="481"/>
    </location>
</feature>
<feature type="signal peptide" evidence="1">
    <location>
        <begin position="1"/>
        <end position="21"/>
    </location>
</feature>
<reference evidence="4" key="1">
    <citation type="submission" date="2021-02" db="EMBL/GenBank/DDBJ databases">
        <authorList>
            <person name="Dougan E. K."/>
            <person name="Rhodes N."/>
            <person name="Thang M."/>
            <person name="Chan C."/>
        </authorList>
    </citation>
    <scope>NUCLEOTIDE SEQUENCE</scope>
</reference>
<dbReference type="EMBL" id="CAJNNV010029646">
    <property type="protein sequence ID" value="CAE8629461.1"/>
    <property type="molecule type" value="Genomic_DNA"/>
</dbReference>
<evidence type="ECO:0000259" key="2">
    <source>
        <dbReference type="Pfam" id="PF13383"/>
    </source>
</evidence>
<protein>
    <recommendedName>
        <fullName evidence="2">Methyltransferase domain-containing protein</fullName>
    </recommendedName>
</protein>
<dbReference type="SUPFAM" id="SSF110221">
    <property type="entry name" value="AbfB domain"/>
    <property type="match status" value="1"/>
</dbReference>
<keyword evidence="1" id="KW-0732">Signal</keyword>
<dbReference type="InterPro" id="IPR026913">
    <property type="entry name" value="METTL24"/>
</dbReference>
<proteinExistence type="predicted"/>
<dbReference type="GO" id="GO:0046373">
    <property type="term" value="P:L-arabinose metabolic process"/>
    <property type="evidence" value="ECO:0007669"/>
    <property type="project" value="InterPro"/>
</dbReference>
<organism evidence="4 5">
    <name type="scientific">Polarella glacialis</name>
    <name type="common">Dinoflagellate</name>
    <dbReference type="NCBI Taxonomy" id="89957"/>
    <lineage>
        <taxon>Eukaryota</taxon>
        <taxon>Sar</taxon>
        <taxon>Alveolata</taxon>
        <taxon>Dinophyceae</taxon>
        <taxon>Suessiales</taxon>
        <taxon>Suessiaceae</taxon>
        <taxon>Polarella</taxon>
    </lineage>
</organism>
<dbReference type="AlphaFoldDB" id="A0A813KG33"/>
<name>A0A813KG33_POLGL</name>
<evidence type="ECO:0000313" key="6">
    <source>
        <dbReference type="Proteomes" id="UP000654075"/>
    </source>
</evidence>
<dbReference type="InterPro" id="IPR025714">
    <property type="entry name" value="Methyltranfer_dom"/>
</dbReference>
<dbReference type="PANTHER" id="PTHR32026">
    <property type="entry name" value="METHYLTRANSFERASE-LIKE PROTEIN 24"/>
    <property type="match status" value="1"/>
</dbReference>
<dbReference type="Proteomes" id="UP000654075">
    <property type="component" value="Unassembled WGS sequence"/>
</dbReference>
<dbReference type="Pfam" id="PF13383">
    <property type="entry name" value="Methyltransf_22"/>
    <property type="match status" value="1"/>
</dbReference>